<feature type="transmembrane region" description="Helical" evidence="5">
    <location>
        <begin position="168"/>
        <end position="194"/>
    </location>
</feature>
<keyword evidence="2 5" id="KW-0812">Transmembrane</keyword>
<dbReference type="InterPro" id="IPR013525">
    <property type="entry name" value="ABC2_TM"/>
</dbReference>
<dbReference type="eggNOG" id="COG0842">
    <property type="taxonomic scope" value="Bacteria"/>
</dbReference>
<comment type="caution">
    <text evidence="7">The sequence shown here is derived from an EMBL/GenBank/DDBJ whole genome shotgun (WGS) entry which is preliminary data.</text>
</comment>
<dbReference type="GO" id="GO:0016020">
    <property type="term" value="C:membrane"/>
    <property type="evidence" value="ECO:0007669"/>
    <property type="project" value="UniProtKB-SubCell"/>
</dbReference>
<feature type="transmembrane region" description="Helical" evidence="5">
    <location>
        <begin position="127"/>
        <end position="147"/>
    </location>
</feature>
<feature type="transmembrane region" description="Helical" evidence="5">
    <location>
        <begin position="200"/>
        <end position="223"/>
    </location>
</feature>
<feature type="transmembrane region" description="Helical" evidence="5">
    <location>
        <begin position="235"/>
        <end position="254"/>
    </location>
</feature>
<dbReference type="OrthoDB" id="1655516at2"/>
<dbReference type="RefSeq" id="WP_008790583.1">
    <property type="nucleotide sequence ID" value="NZ_AKCB01000001.1"/>
</dbReference>
<dbReference type="HOGENOM" id="CLU_072737_0_0_9"/>
<dbReference type="EMBL" id="ADKX01000049">
    <property type="protein sequence ID" value="EFW03219.1"/>
    <property type="molecule type" value="Genomic_DNA"/>
</dbReference>
<dbReference type="GO" id="GO:0140359">
    <property type="term" value="F:ABC-type transporter activity"/>
    <property type="evidence" value="ECO:0007669"/>
    <property type="project" value="InterPro"/>
</dbReference>
<protein>
    <recommendedName>
        <fullName evidence="6">ABC-2 type transporter transmembrane domain-containing protein</fullName>
    </recommendedName>
</protein>
<keyword evidence="8" id="KW-1185">Reference proteome</keyword>
<evidence type="ECO:0000313" key="8">
    <source>
        <dbReference type="Proteomes" id="UP000003157"/>
    </source>
</evidence>
<feature type="transmembrane region" description="Helical" evidence="5">
    <location>
        <begin position="20"/>
        <end position="37"/>
    </location>
</feature>
<reference evidence="7 8" key="1">
    <citation type="submission" date="2010-12" db="EMBL/GenBank/DDBJ databases">
        <title>The Genome Sequence of Coprobacillus sp. strain 29_1.</title>
        <authorList>
            <consortium name="The Broad Institute Genome Sequencing Platform"/>
            <person name="Earl A."/>
            <person name="Ward D."/>
            <person name="Feldgarden M."/>
            <person name="Gevers D."/>
            <person name="Daigneault M."/>
            <person name="Sibley C.D."/>
            <person name="White A."/>
            <person name="Strauss J."/>
            <person name="Allen-Vercoe E."/>
            <person name="Young S.K."/>
            <person name="Zeng Q."/>
            <person name="Gargeya S."/>
            <person name="Fitzgerald M."/>
            <person name="Haas B."/>
            <person name="Abouelleil A."/>
            <person name="Alvarado L."/>
            <person name="Arachchi H.M."/>
            <person name="Berlin A."/>
            <person name="Brown A."/>
            <person name="Chapman S.B."/>
            <person name="Chen Z."/>
            <person name="Dunbar C."/>
            <person name="Freedman E."/>
            <person name="Gearin G."/>
            <person name="Gellesch M."/>
            <person name="Goldberg J."/>
            <person name="Griggs A."/>
            <person name="Gujja S."/>
            <person name="Heilman E."/>
            <person name="Heiman D."/>
            <person name="Howarth C."/>
            <person name="Larson L."/>
            <person name="Lui A."/>
            <person name="MacDonald P.J.P."/>
            <person name="Mehta T."/>
            <person name="Montmayeur A."/>
            <person name="Murphy C."/>
            <person name="Neiman D."/>
            <person name="Pearson M."/>
            <person name="Priest M."/>
            <person name="Roberts A."/>
            <person name="Saif S."/>
            <person name="Shea T."/>
            <person name="Shenoy N."/>
            <person name="Sisk P."/>
            <person name="Stolte C."/>
            <person name="Sykes S."/>
            <person name="White J."/>
            <person name="Yandava C."/>
            <person name="Nusbaum C."/>
            <person name="Birren B."/>
        </authorList>
    </citation>
    <scope>NUCLEOTIDE SEQUENCE [LARGE SCALE GENOMIC DNA]</scope>
    <source>
        <strain evidence="7 8">29_1</strain>
    </source>
</reference>
<evidence type="ECO:0000256" key="2">
    <source>
        <dbReference type="ARBA" id="ARBA00022692"/>
    </source>
</evidence>
<feature type="transmembrane region" description="Helical" evidence="5">
    <location>
        <begin position="285"/>
        <end position="307"/>
    </location>
</feature>
<proteinExistence type="predicted"/>
<dbReference type="GeneID" id="78228519"/>
<keyword evidence="3 5" id="KW-1133">Transmembrane helix</keyword>
<evidence type="ECO:0000256" key="4">
    <source>
        <dbReference type="ARBA" id="ARBA00023136"/>
    </source>
</evidence>
<gene>
    <name evidence="7" type="ORF">HMPREF9488_03501</name>
</gene>
<evidence type="ECO:0000256" key="3">
    <source>
        <dbReference type="ARBA" id="ARBA00022989"/>
    </source>
</evidence>
<evidence type="ECO:0000259" key="6">
    <source>
        <dbReference type="Pfam" id="PF12698"/>
    </source>
</evidence>
<evidence type="ECO:0000256" key="5">
    <source>
        <dbReference type="SAM" id="Phobius"/>
    </source>
</evidence>
<sequence>MLKLMKLIFYRISHDKAFLIVYLVLIPIVIGFAVYFTNSMSYQMRIGVVGNIETVANAEVQYISLKEIPENSQMVLNQYDAVIYQEDQNVKVLSTKGEEYNQAIQLLINGQINSLSTDEGRGTASNILGFLMMVISLLGVQIYSYYFDERKGINKRILGTSVHCYQYMMSHFIVVFSFLFVPAVTVICGALFVFDIPLSIALWQFVLTLMLLCFFATAFGLWINVLSKTLEESMMLGNMFAIVGAIVSGGFVQVTNNEIFNAIVQVFPQKQIMSLLLSLENHTTIPILGILYVAVISILFIVIAIIVEKKKLPNR</sequence>
<name>E7GFF8_9FIRM</name>
<feature type="domain" description="ABC-2 type transporter transmembrane" evidence="6">
    <location>
        <begin position="53"/>
        <end position="306"/>
    </location>
</feature>
<evidence type="ECO:0000313" key="7">
    <source>
        <dbReference type="EMBL" id="EFW03219.1"/>
    </source>
</evidence>
<comment type="subcellular location">
    <subcellularLocation>
        <location evidence="1">Membrane</location>
        <topology evidence="1">Multi-pass membrane protein</topology>
    </subcellularLocation>
</comment>
<dbReference type="Pfam" id="PF12698">
    <property type="entry name" value="ABC2_membrane_3"/>
    <property type="match status" value="1"/>
</dbReference>
<dbReference type="InterPro" id="IPR052902">
    <property type="entry name" value="ABC-2_transporter"/>
</dbReference>
<dbReference type="AlphaFoldDB" id="E7GFF8"/>
<evidence type="ECO:0000256" key="1">
    <source>
        <dbReference type="ARBA" id="ARBA00004141"/>
    </source>
</evidence>
<dbReference type="Proteomes" id="UP000003157">
    <property type="component" value="Unassembled WGS sequence"/>
</dbReference>
<dbReference type="PANTHER" id="PTHR43027:SF1">
    <property type="entry name" value="DOXORUBICIN RESISTANCE ABC TRANSPORTER PERMEASE PROTEIN DRRC-RELATED"/>
    <property type="match status" value="1"/>
</dbReference>
<accession>E7GFF8</accession>
<organism evidence="7 8">
    <name type="scientific">Coprobacillus cateniformis</name>
    <dbReference type="NCBI Taxonomy" id="100884"/>
    <lineage>
        <taxon>Bacteria</taxon>
        <taxon>Bacillati</taxon>
        <taxon>Bacillota</taxon>
        <taxon>Erysipelotrichia</taxon>
        <taxon>Erysipelotrichales</taxon>
        <taxon>Coprobacillaceae</taxon>
        <taxon>Coprobacillus</taxon>
    </lineage>
</organism>
<dbReference type="PANTHER" id="PTHR43027">
    <property type="entry name" value="DOXORUBICIN RESISTANCE ABC TRANSPORTER PERMEASE PROTEIN DRRC-RELATED"/>
    <property type="match status" value="1"/>
</dbReference>
<keyword evidence="4 5" id="KW-0472">Membrane</keyword>
<dbReference type="STRING" id="100884.GCA_000269565_00619"/>